<keyword evidence="1" id="KW-0378">Hydrolase</keyword>
<dbReference type="GO" id="GO:0005829">
    <property type="term" value="C:cytosol"/>
    <property type="evidence" value="ECO:0007669"/>
    <property type="project" value="TreeGrafter"/>
</dbReference>
<dbReference type="PANTHER" id="PTHR43434:SF1">
    <property type="entry name" value="PHOSPHOGLYCOLATE PHOSPHATASE"/>
    <property type="match status" value="1"/>
</dbReference>
<dbReference type="AlphaFoldDB" id="A0A6N6NR42"/>
<dbReference type="Proteomes" id="UP000468668">
    <property type="component" value="Unassembled WGS sequence"/>
</dbReference>
<dbReference type="InterPro" id="IPR050155">
    <property type="entry name" value="HAD-like_hydrolase_sf"/>
</dbReference>
<gene>
    <name evidence="1" type="ORF">F8C90_01815</name>
</gene>
<name>A0A6N6NR42_9ACTN</name>
<evidence type="ECO:0000313" key="2">
    <source>
        <dbReference type="Proteomes" id="UP000468668"/>
    </source>
</evidence>
<dbReference type="RefSeq" id="WP_158048737.1">
    <property type="nucleotide sequence ID" value="NZ_WAJR01000002.1"/>
</dbReference>
<proteinExistence type="predicted"/>
<dbReference type="GO" id="GO:0006281">
    <property type="term" value="P:DNA repair"/>
    <property type="evidence" value="ECO:0007669"/>
    <property type="project" value="TreeGrafter"/>
</dbReference>
<reference evidence="1 2" key="1">
    <citation type="submission" date="2019-09" db="EMBL/GenBank/DDBJ databases">
        <title>Whole genome shotgun sequencing (WGS) of Ellagibacter isourolithinifaciens DSM 104140(T) and Adlercreutzia muris DSM 29508(T).</title>
        <authorList>
            <person name="Stoll D.A."/>
            <person name="Danylec N."/>
            <person name="Huch M."/>
        </authorList>
    </citation>
    <scope>NUCLEOTIDE SEQUENCE [LARGE SCALE GENOMIC DNA]</scope>
    <source>
        <strain evidence="1 2">DSM 104140</strain>
    </source>
</reference>
<dbReference type="InterPro" id="IPR023214">
    <property type="entry name" value="HAD_sf"/>
</dbReference>
<organism evidence="1 2">
    <name type="scientific">Ellagibacter isourolithinifaciens</name>
    <dbReference type="NCBI Taxonomy" id="2137581"/>
    <lineage>
        <taxon>Bacteria</taxon>
        <taxon>Bacillati</taxon>
        <taxon>Actinomycetota</taxon>
        <taxon>Coriobacteriia</taxon>
        <taxon>Eggerthellales</taxon>
        <taxon>Eggerthellaceae</taxon>
        <taxon>Ellagibacter</taxon>
    </lineage>
</organism>
<comment type="caution">
    <text evidence="1">The sequence shown here is derived from an EMBL/GenBank/DDBJ whole genome shotgun (WGS) entry which is preliminary data.</text>
</comment>
<dbReference type="Gene3D" id="3.40.50.1000">
    <property type="entry name" value="HAD superfamily/HAD-like"/>
    <property type="match status" value="1"/>
</dbReference>
<dbReference type="OrthoDB" id="9809962at2"/>
<dbReference type="EMBL" id="WAJR01000002">
    <property type="protein sequence ID" value="KAB1642470.1"/>
    <property type="molecule type" value="Genomic_DNA"/>
</dbReference>
<dbReference type="InterPro" id="IPR036412">
    <property type="entry name" value="HAD-like_sf"/>
</dbReference>
<dbReference type="SUPFAM" id="SSF56784">
    <property type="entry name" value="HAD-like"/>
    <property type="match status" value="1"/>
</dbReference>
<accession>A0A6N6NR42</accession>
<dbReference type="GeneID" id="98657137"/>
<dbReference type="Pfam" id="PF00702">
    <property type="entry name" value="Hydrolase"/>
    <property type="match status" value="1"/>
</dbReference>
<protein>
    <submittedName>
        <fullName evidence="1">HAD family hydrolase</fullName>
    </submittedName>
</protein>
<dbReference type="SFLD" id="SFLDG01129">
    <property type="entry name" value="C1.5:_HAD__Beta-PGM__Phosphata"/>
    <property type="match status" value="1"/>
</dbReference>
<sequence length="253" mass="27531">MANTSYRAILFDLDGTLCPMELDEFLGGYFKDIARFAAEQGIDGEKFARAFGAGASAMAKREPGGKTNYDVFWDAFFAVLDRDAADWDAMFAGYYETRFGAIGADVQPNPAAHRALELLVAKGYPLVLATQPMFPRRAVEWRLAWGGVGDAPFRYISTYENSSTVKPQVEYYAEVLANCGLSADEVLMVGNNTLDDLASADLGCDVYLVTDHLMDPQGRGLEGVKHSTMAEFAAWVDDLPTCDDPATIEGGAN</sequence>
<evidence type="ECO:0000313" key="1">
    <source>
        <dbReference type="EMBL" id="KAB1642470.1"/>
    </source>
</evidence>
<dbReference type="SFLD" id="SFLDS00003">
    <property type="entry name" value="Haloacid_Dehalogenase"/>
    <property type="match status" value="1"/>
</dbReference>
<keyword evidence="2" id="KW-1185">Reference proteome</keyword>
<dbReference type="PANTHER" id="PTHR43434">
    <property type="entry name" value="PHOSPHOGLYCOLATE PHOSPHATASE"/>
    <property type="match status" value="1"/>
</dbReference>
<dbReference type="GO" id="GO:0008967">
    <property type="term" value="F:phosphoglycolate phosphatase activity"/>
    <property type="evidence" value="ECO:0007669"/>
    <property type="project" value="TreeGrafter"/>
</dbReference>